<dbReference type="Proteomes" id="UP001595692">
    <property type="component" value="Unassembled WGS sequence"/>
</dbReference>
<evidence type="ECO:0000313" key="3">
    <source>
        <dbReference type="EMBL" id="MFC3912610.1"/>
    </source>
</evidence>
<comment type="caution">
    <text evidence="3">The sequence shown here is derived from an EMBL/GenBank/DDBJ whole genome shotgun (WGS) entry which is preliminary data.</text>
</comment>
<sequence length="558" mass="58611">MLFVQSKTLVFCLLASAVLSACGDADTTTVPPDPAPLAEFKPVEGTIAQLHAALAAGTTSCEQVVQHYIDRINAYDSLGPTLNSVIAVSATALDTAREQDLALASGESMQPLQCVTVLLKDNIDTADMPTSAGGLALQYSQPEDDAFIVQRLRAQGAIILGKANLDEFAFGYQGSSSMRGQVKNAYDQTKGPGGSSAGTGAAIAASFAMVGLGTDTGGSIRVPSSLEGLVGLRPSLRLVSQDGIVPLAHTQDTAGPMCRTVEDCALVMDALVGYDASTHSGQRRSYEHDAELVGSAVAYRDMTNLPDSYAAELSATALQGAHIGVVRALFGDGSSEENAAVQAVMNAALEKMAAAGATVEDVTIPGLDTILSKYKSVSRYEFCNDLTEYLSSWSNTLDNHYTSFQEVAQSLAYETRNQSTFTFYGSYCGDQSANADYQLNLVERPQVVRAALLQALENLDDAGIAQGAEFDVIVYPTILGLAPALGTSPTAGSNNRLSPFSGFPALTMPAGMAATTPALPVGLEMLGREFAEATLLKLAYSYQQQASPRQAPLYTPEL</sequence>
<reference evidence="4" key="1">
    <citation type="journal article" date="2019" name="Int. J. Syst. Evol. Microbiol.">
        <title>The Global Catalogue of Microorganisms (GCM) 10K type strain sequencing project: providing services to taxonomists for standard genome sequencing and annotation.</title>
        <authorList>
            <consortium name="The Broad Institute Genomics Platform"/>
            <consortium name="The Broad Institute Genome Sequencing Center for Infectious Disease"/>
            <person name="Wu L."/>
            <person name="Ma J."/>
        </authorList>
    </citation>
    <scope>NUCLEOTIDE SEQUENCE [LARGE SCALE GENOMIC DNA]</scope>
    <source>
        <strain evidence="4">CCUG 54939</strain>
    </source>
</reference>
<dbReference type="PROSITE" id="PS51257">
    <property type="entry name" value="PROKAR_LIPOPROTEIN"/>
    <property type="match status" value="1"/>
</dbReference>
<dbReference type="SUPFAM" id="SSF75304">
    <property type="entry name" value="Amidase signature (AS) enzymes"/>
    <property type="match status" value="1"/>
</dbReference>
<organism evidence="3 4">
    <name type="scientific">Pseudaeromonas sharmana</name>
    <dbReference type="NCBI Taxonomy" id="328412"/>
    <lineage>
        <taxon>Bacteria</taxon>
        <taxon>Pseudomonadati</taxon>
        <taxon>Pseudomonadota</taxon>
        <taxon>Gammaproteobacteria</taxon>
        <taxon>Aeromonadales</taxon>
        <taxon>Aeromonadaceae</taxon>
        <taxon>Pseudaeromonas</taxon>
    </lineage>
</organism>
<dbReference type="InterPro" id="IPR036928">
    <property type="entry name" value="AS_sf"/>
</dbReference>
<keyword evidence="4" id="KW-1185">Reference proteome</keyword>
<dbReference type="InterPro" id="IPR023631">
    <property type="entry name" value="Amidase_dom"/>
</dbReference>
<dbReference type="PANTHER" id="PTHR42678">
    <property type="entry name" value="AMIDASE"/>
    <property type="match status" value="1"/>
</dbReference>
<keyword evidence="1" id="KW-0732">Signal</keyword>
<evidence type="ECO:0000256" key="1">
    <source>
        <dbReference type="SAM" id="SignalP"/>
    </source>
</evidence>
<evidence type="ECO:0000259" key="2">
    <source>
        <dbReference type="Pfam" id="PF01425"/>
    </source>
</evidence>
<gene>
    <name evidence="3" type="ORF">ACFOSS_03880</name>
</gene>
<name>A0ABV8CK75_9GAMM</name>
<dbReference type="RefSeq" id="WP_377150750.1">
    <property type="nucleotide sequence ID" value="NZ_JBHSAF010000002.1"/>
</dbReference>
<dbReference type="Gene3D" id="3.90.1300.10">
    <property type="entry name" value="Amidase signature (AS) domain"/>
    <property type="match status" value="1"/>
</dbReference>
<feature type="chain" id="PRO_5045888159" evidence="1">
    <location>
        <begin position="22"/>
        <end position="558"/>
    </location>
</feature>
<evidence type="ECO:0000313" key="4">
    <source>
        <dbReference type="Proteomes" id="UP001595692"/>
    </source>
</evidence>
<proteinExistence type="predicted"/>
<dbReference type="PANTHER" id="PTHR42678:SF5">
    <property type="entry name" value="GLUTAMYL-TRNA(GLN) AMIDOTRANSFERASE SUBUNIT A"/>
    <property type="match status" value="1"/>
</dbReference>
<protein>
    <submittedName>
        <fullName evidence="3">Amidase</fullName>
    </submittedName>
</protein>
<feature type="signal peptide" evidence="1">
    <location>
        <begin position="1"/>
        <end position="21"/>
    </location>
</feature>
<feature type="domain" description="Amidase" evidence="2">
    <location>
        <begin position="64"/>
        <end position="536"/>
    </location>
</feature>
<dbReference type="Pfam" id="PF01425">
    <property type="entry name" value="Amidase"/>
    <property type="match status" value="1"/>
</dbReference>
<dbReference type="EMBL" id="JBHSAF010000002">
    <property type="protein sequence ID" value="MFC3912610.1"/>
    <property type="molecule type" value="Genomic_DNA"/>
</dbReference>
<accession>A0ABV8CK75</accession>